<gene>
    <name evidence="1" type="ORF">ACFPOU_01725</name>
</gene>
<protein>
    <recommendedName>
        <fullName evidence="3">Polysaccharide deacetylase</fullName>
    </recommendedName>
</protein>
<dbReference type="RefSeq" id="WP_379716251.1">
    <property type="nucleotide sequence ID" value="NZ_JBHSMS010000006.1"/>
</dbReference>
<accession>A0ABW0PD34</accession>
<evidence type="ECO:0008006" key="3">
    <source>
        <dbReference type="Google" id="ProtNLM"/>
    </source>
</evidence>
<name>A0ABW0PD34_9BURK</name>
<dbReference type="CDD" id="cd10929">
    <property type="entry name" value="CE4_u5"/>
    <property type="match status" value="1"/>
</dbReference>
<reference evidence="2" key="1">
    <citation type="journal article" date="2019" name="Int. J. Syst. Evol. Microbiol.">
        <title>The Global Catalogue of Microorganisms (GCM) 10K type strain sequencing project: providing services to taxonomists for standard genome sequencing and annotation.</title>
        <authorList>
            <consortium name="The Broad Institute Genomics Platform"/>
            <consortium name="The Broad Institute Genome Sequencing Center for Infectious Disease"/>
            <person name="Wu L."/>
            <person name="Ma J."/>
        </authorList>
    </citation>
    <scope>NUCLEOTIDE SEQUENCE [LARGE SCALE GENOMIC DNA]</scope>
    <source>
        <strain evidence="2">CCUG 38813</strain>
    </source>
</reference>
<dbReference type="SUPFAM" id="SSF88713">
    <property type="entry name" value="Glycoside hydrolase/deacetylase"/>
    <property type="match status" value="1"/>
</dbReference>
<organism evidence="1 2">
    <name type="scientific">Massilia jejuensis</name>
    <dbReference type="NCBI Taxonomy" id="648894"/>
    <lineage>
        <taxon>Bacteria</taxon>
        <taxon>Pseudomonadati</taxon>
        <taxon>Pseudomonadota</taxon>
        <taxon>Betaproteobacteria</taxon>
        <taxon>Burkholderiales</taxon>
        <taxon>Oxalobacteraceae</taxon>
        <taxon>Telluria group</taxon>
        <taxon>Massilia</taxon>
    </lineage>
</organism>
<keyword evidence="2" id="KW-1185">Reference proteome</keyword>
<dbReference type="InterPro" id="IPR011330">
    <property type="entry name" value="Glyco_hydro/deAcase_b/a-brl"/>
</dbReference>
<dbReference type="EMBL" id="JBHSMS010000006">
    <property type="protein sequence ID" value="MFC5509843.1"/>
    <property type="molecule type" value="Genomic_DNA"/>
</dbReference>
<evidence type="ECO:0000313" key="1">
    <source>
        <dbReference type="EMBL" id="MFC5509843.1"/>
    </source>
</evidence>
<comment type="caution">
    <text evidence="1">The sequence shown here is derived from an EMBL/GenBank/DDBJ whole genome shotgun (WGS) entry which is preliminary data.</text>
</comment>
<dbReference type="Gene3D" id="3.20.20.370">
    <property type="entry name" value="Glycoside hydrolase/deacetylase"/>
    <property type="match status" value="1"/>
</dbReference>
<proteinExistence type="predicted"/>
<evidence type="ECO:0000313" key="2">
    <source>
        <dbReference type="Proteomes" id="UP001596031"/>
    </source>
</evidence>
<sequence length="343" mass="37986">MTTAKFVISLDFELFWGVGDTQTIAGYGRNILGEWDAIPQLLALFRRYEMRTSWATVGMLMCHDYQHWTDMYPAVLPQYARSNVSPYKMDKLVKEHARLFFARPLVEQILATEGQELASHTYSHFYCNEQGATPSQFAADLACARAVAADLGVKLRSIVLPRNQLVPEFLATLPGAGIEVYRGNGKHWLYQNGDAVPGGIFGRIARFADACLPLSGSRTVHAQVEGSLVNVPASLFLYPWSARHRALAAMRVHRVKQCMTMAAQAGSVFHLWWHPHNFGINTEENLSQLELVLQHYRVLADRYGMRTQCMGDFARCADPASQVAAPALPVAGLAVVASSQGAS</sequence>
<dbReference type="Proteomes" id="UP001596031">
    <property type="component" value="Unassembled WGS sequence"/>
</dbReference>